<gene>
    <name evidence="1" type="ORF">ACFQ1U_10200</name>
</gene>
<reference evidence="2" key="1">
    <citation type="journal article" date="2019" name="Int. J. Syst. Evol. Microbiol.">
        <title>The Global Catalogue of Microorganisms (GCM) 10K type strain sequencing project: providing services to taxonomists for standard genome sequencing and annotation.</title>
        <authorList>
            <consortium name="The Broad Institute Genomics Platform"/>
            <consortium name="The Broad Institute Genome Sequencing Center for Infectious Disease"/>
            <person name="Wu L."/>
            <person name="Ma J."/>
        </authorList>
    </citation>
    <scope>NUCLEOTIDE SEQUENCE [LARGE SCALE GENOMIC DNA]</scope>
    <source>
        <strain evidence="2">CCUG 60527</strain>
    </source>
</reference>
<name>A0ABW3JUU7_9FLAO</name>
<protein>
    <submittedName>
        <fullName evidence="1">Uncharacterized protein</fullName>
    </submittedName>
</protein>
<proteinExistence type="predicted"/>
<dbReference type="Proteomes" id="UP001597062">
    <property type="component" value="Unassembled WGS sequence"/>
</dbReference>
<organism evidence="1 2">
    <name type="scientific">Tenacibaculum geojense</name>
    <dbReference type="NCBI Taxonomy" id="915352"/>
    <lineage>
        <taxon>Bacteria</taxon>
        <taxon>Pseudomonadati</taxon>
        <taxon>Bacteroidota</taxon>
        <taxon>Flavobacteriia</taxon>
        <taxon>Flavobacteriales</taxon>
        <taxon>Flavobacteriaceae</taxon>
        <taxon>Tenacibaculum</taxon>
    </lineage>
</organism>
<sequence>MSSTFGQVEENNGIVIEYNKDLSIEYITYNLPLRIDKVENQSKIDYSKIEGLVQSFFSASNLKWALSDYLSENPKTGRGKKHFDAVKELNPQNNYAQLETIYKFLYNSRQFAYVKYSLITEKIPFPIIGMLSLEKKDDRWYISNLFNQSDVQLTFANLNQNVIRDLFSQKSNNSEIVKIANSLKNSKGYFDFTIINEMYSDLMSDRKTKTLLKDKRLIDRNVNFRNASFESEPVTSKHMVSQPFILDKAIFTEYSSREQSIIKDEKNQDKFSGKPESILLKDTPISLIHKFYFVDNDENYFIIKYVDNDVKKVVTIKENSGVYLIVEPNKFKSWENLFLQIKGSFFIDLLQLDITDKNLIEIKKENSSISKGINLDLLSIHIEKNKTTLSKYLD</sequence>
<evidence type="ECO:0000313" key="1">
    <source>
        <dbReference type="EMBL" id="MFD0993575.1"/>
    </source>
</evidence>
<dbReference type="EMBL" id="JBHTJR010000050">
    <property type="protein sequence ID" value="MFD0993575.1"/>
    <property type="molecule type" value="Genomic_DNA"/>
</dbReference>
<comment type="caution">
    <text evidence="1">The sequence shown here is derived from an EMBL/GenBank/DDBJ whole genome shotgun (WGS) entry which is preliminary data.</text>
</comment>
<dbReference type="RefSeq" id="WP_386107977.1">
    <property type="nucleotide sequence ID" value="NZ_JBHTJR010000050.1"/>
</dbReference>
<accession>A0ABW3JUU7</accession>
<evidence type="ECO:0000313" key="2">
    <source>
        <dbReference type="Proteomes" id="UP001597062"/>
    </source>
</evidence>
<keyword evidence="2" id="KW-1185">Reference proteome</keyword>